<evidence type="ECO:0000313" key="2">
    <source>
        <dbReference type="Proteomes" id="UP000281431"/>
    </source>
</evidence>
<name>A0A3N6MQ14_NATCH</name>
<comment type="caution">
    <text evidence="1">The sequence shown here is derived from an EMBL/GenBank/DDBJ whole genome shotgun (WGS) entry which is preliminary data.</text>
</comment>
<proteinExistence type="predicted"/>
<dbReference type="AlphaFoldDB" id="A0A3N6MQ14"/>
<dbReference type="Proteomes" id="UP000281431">
    <property type="component" value="Unassembled WGS sequence"/>
</dbReference>
<protein>
    <submittedName>
        <fullName evidence="1">Uncharacterized protein</fullName>
    </submittedName>
</protein>
<accession>A0A3N6MQ14</accession>
<gene>
    <name evidence="1" type="ORF">EA472_17920</name>
</gene>
<sequence length="264" mass="31558">MEYRTEVIEEPDYFRWRNFDPARASQTHLIKEEDTDEVLLYLEILLNTLWSNRNHSEEDLLKMDSKLRRVLREHRILFRLRPDHKYLHRSRVEGGVRKTRPRRYDPNRYEPLHFEKLADETIVQADQDLRVLTKGTKWKEPLSGYNEAWNKYQDGQFSAIIAEKLYNSVEAVVQKMCVEQGWENETQTVGTYLDRLNKEGLFEPNQSMVGEWQQIMGGLRTGVQKTGDRKSWHDEVDQDYCLLLLHQTSAFLTFLIKRYEKESE</sequence>
<dbReference type="EMBL" id="REFZ01000016">
    <property type="protein sequence ID" value="RQG98291.1"/>
    <property type="molecule type" value="Genomic_DNA"/>
</dbReference>
<evidence type="ECO:0000313" key="1">
    <source>
        <dbReference type="EMBL" id="RQG98291.1"/>
    </source>
</evidence>
<organism evidence="1 2">
    <name type="scientific">Natrarchaeobius chitinivorans</name>
    <dbReference type="NCBI Taxonomy" id="1679083"/>
    <lineage>
        <taxon>Archaea</taxon>
        <taxon>Methanobacteriati</taxon>
        <taxon>Methanobacteriota</taxon>
        <taxon>Stenosarchaea group</taxon>
        <taxon>Halobacteria</taxon>
        <taxon>Halobacteriales</taxon>
        <taxon>Natrialbaceae</taxon>
        <taxon>Natrarchaeobius</taxon>
    </lineage>
</organism>
<reference evidence="1 2" key="1">
    <citation type="submission" date="2018-10" db="EMBL/GenBank/DDBJ databases">
        <title>Natrarchaeobius chitinivorans gen. nov., sp. nov., and Natrarchaeobius haloalkaliphilus sp. nov., alkaliphilic, chitin-utilizing haloarchaea from hypersaline alkaline lakes.</title>
        <authorList>
            <person name="Sorokin D.Y."/>
            <person name="Elcheninov A.G."/>
            <person name="Kostrikina N.A."/>
            <person name="Bale N.J."/>
            <person name="Sinninghe Damste J.S."/>
            <person name="Khijniak T.V."/>
            <person name="Kublanov I.V."/>
            <person name="Toshchakov S.V."/>
        </authorList>
    </citation>
    <scope>NUCLEOTIDE SEQUENCE [LARGE SCALE GENOMIC DNA]</scope>
    <source>
        <strain evidence="1 2">AArcht7</strain>
    </source>
</reference>
<keyword evidence="2" id="KW-1185">Reference proteome</keyword>